<evidence type="ECO:0000313" key="3">
    <source>
        <dbReference type="Proteomes" id="UP000265515"/>
    </source>
</evidence>
<protein>
    <submittedName>
        <fullName evidence="2">Uncharacterized protein</fullName>
    </submittedName>
</protein>
<feature type="region of interest" description="Disordered" evidence="1">
    <location>
        <begin position="70"/>
        <end position="195"/>
    </location>
</feature>
<proteinExistence type="predicted"/>
<feature type="compositionally biased region" description="Acidic residues" evidence="1">
    <location>
        <begin position="70"/>
        <end position="89"/>
    </location>
</feature>
<feature type="compositionally biased region" description="Basic and acidic residues" evidence="1">
    <location>
        <begin position="169"/>
        <end position="180"/>
    </location>
</feature>
<dbReference type="AlphaFoldDB" id="A0A388M6X1"/>
<feature type="compositionally biased region" description="Polar residues" evidence="1">
    <location>
        <begin position="186"/>
        <end position="195"/>
    </location>
</feature>
<dbReference type="EMBL" id="BFEA01000797">
    <property type="protein sequence ID" value="GBG90233.1"/>
    <property type="molecule type" value="Genomic_DNA"/>
</dbReference>
<organism evidence="2 3">
    <name type="scientific">Chara braunii</name>
    <name type="common">Braun's stonewort</name>
    <dbReference type="NCBI Taxonomy" id="69332"/>
    <lineage>
        <taxon>Eukaryota</taxon>
        <taxon>Viridiplantae</taxon>
        <taxon>Streptophyta</taxon>
        <taxon>Charophyceae</taxon>
        <taxon>Charales</taxon>
        <taxon>Characeae</taxon>
        <taxon>Chara</taxon>
    </lineage>
</organism>
<sequence>MDEFPLDIISQCDESPVPHVLPRSLTPYLQLSACLEERGGSGSYPSRLEYLNPRGIIDILFFQPRAVSEDEAIAVEEEEEEDEEEETPDEGSYSEHNEEEPSGEEEEEEEDEEEKEEGFEWESLGEEADRAEVQEEDPEVVARRREEIAAGKQLLEYVSGSDLPIPYDPTKDPEPPRIDDGDPAAETSSALARRR</sequence>
<evidence type="ECO:0000313" key="2">
    <source>
        <dbReference type="EMBL" id="GBG90233.1"/>
    </source>
</evidence>
<name>A0A388M6X1_CHABU</name>
<feature type="compositionally biased region" description="Basic and acidic residues" evidence="1">
    <location>
        <begin position="140"/>
        <end position="149"/>
    </location>
</feature>
<dbReference type="Gramene" id="GBG90233">
    <property type="protein sequence ID" value="GBG90233"/>
    <property type="gene ID" value="CBR_g50411"/>
</dbReference>
<evidence type="ECO:0000256" key="1">
    <source>
        <dbReference type="SAM" id="MobiDB-lite"/>
    </source>
</evidence>
<feature type="compositionally biased region" description="Acidic residues" evidence="1">
    <location>
        <begin position="97"/>
        <end position="126"/>
    </location>
</feature>
<dbReference type="Proteomes" id="UP000265515">
    <property type="component" value="Unassembled WGS sequence"/>
</dbReference>
<keyword evidence="3" id="KW-1185">Reference proteome</keyword>
<reference evidence="2 3" key="1">
    <citation type="journal article" date="2018" name="Cell">
        <title>The Chara Genome: Secondary Complexity and Implications for Plant Terrestrialization.</title>
        <authorList>
            <person name="Nishiyama T."/>
            <person name="Sakayama H."/>
            <person name="Vries J.D."/>
            <person name="Buschmann H."/>
            <person name="Saint-Marcoux D."/>
            <person name="Ullrich K.K."/>
            <person name="Haas F.B."/>
            <person name="Vanderstraeten L."/>
            <person name="Becker D."/>
            <person name="Lang D."/>
            <person name="Vosolsobe S."/>
            <person name="Rombauts S."/>
            <person name="Wilhelmsson P.K.I."/>
            <person name="Janitza P."/>
            <person name="Kern R."/>
            <person name="Heyl A."/>
            <person name="Rumpler F."/>
            <person name="Villalobos L.I.A.C."/>
            <person name="Clay J.M."/>
            <person name="Skokan R."/>
            <person name="Toyoda A."/>
            <person name="Suzuki Y."/>
            <person name="Kagoshima H."/>
            <person name="Schijlen E."/>
            <person name="Tajeshwar N."/>
            <person name="Catarino B."/>
            <person name="Hetherington A.J."/>
            <person name="Saltykova A."/>
            <person name="Bonnot C."/>
            <person name="Breuninger H."/>
            <person name="Symeonidi A."/>
            <person name="Radhakrishnan G.V."/>
            <person name="Van Nieuwerburgh F."/>
            <person name="Deforce D."/>
            <person name="Chang C."/>
            <person name="Karol K.G."/>
            <person name="Hedrich R."/>
            <person name="Ulvskov P."/>
            <person name="Glockner G."/>
            <person name="Delwiche C.F."/>
            <person name="Petrasek J."/>
            <person name="Van de Peer Y."/>
            <person name="Friml J."/>
            <person name="Beilby M."/>
            <person name="Dolan L."/>
            <person name="Kohara Y."/>
            <person name="Sugano S."/>
            <person name="Fujiyama A."/>
            <person name="Delaux P.-M."/>
            <person name="Quint M."/>
            <person name="TheiBen G."/>
            <person name="Hagemann M."/>
            <person name="Harholt J."/>
            <person name="Dunand C."/>
            <person name="Zachgo S."/>
            <person name="Langdale J."/>
            <person name="Maumus F."/>
            <person name="Straeten D.V.D."/>
            <person name="Gould S.B."/>
            <person name="Rensing S.A."/>
        </authorList>
    </citation>
    <scope>NUCLEOTIDE SEQUENCE [LARGE SCALE GENOMIC DNA]</scope>
    <source>
        <strain evidence="2 3">S276</strain>
    </source>
</reference>
<accession>A0A388M6X1</accession>
<comment type="caution">
    <text evidence="2">The sequence shown here is derived from an EMBL/GenBank/DDBJ whole genome shotgun (WGS) entry which is preliminary data.</text>
</comment>
<gene>
    <name evidence="2" type="ORF">CBR_g50411</name>
</gene>